<dbReference type="Pfam" id="PF24681">
    <property type="entry name" value="Kelch_KLHDC2_KLHL20_DRC7"/>
    <property type="match status" value="1"/>
</dbReference>
<feature type="compositionally biased region" description="Low complexity" evidence="1">
    <location>
        <begin position="489"/>
        <end position="502"/>
    </location>
</feature>
<dbReference type="PANTHER" id="PTHR46461">
    <property type="entry name" value="KELCH DOMAIN-CONTAINING PROTEIN 3"/>
    <property type="match status" value="1"/>
</dbReference>
<evidence type="ECO:0000256" key="1">
    <source>
        <dbReference type="SAM" id="MobiDB-lite"/>
    </source>
</evidence>
<dbReference type="Gene3D" id="2.120.10.80">
    <property type="entry name" value="Kelch-type beta propeller"/>
    <property type="match status" value="1"/>
</dbReference>
<dbReference type="EMBL" id="KV442124">
    <property type="protein sequence ID" value="OAQ23276.1"/>
    <property type="molecule type" value="Genomic_DNA"/>
</dbReference>
<evidence type="ECO:0000256" key="2">
    <source>
        <dbReference type="SAM" id="Phobius"/>
    </source>
</evidence>
<keyword evidence="2" id="KW-1133">Transmembrane helix</keyword>
<name>A0A197JFK2_9FUNG</name>
<feature type="region of interest" description="Disordered" evidence="1">
    <location>
        <begin position="447"/>
        <end position="468"/>
    </location>
</feature>
<dbReference type="InterPro" id="IPR052637">
    <property type="entry name" value="KLHDC3-like"/>
</dbReference>
<dbReference type="InterPro" id="IPR015915">
    <property type="entry name" value="Kelch-typ_b-propeller"/>
</dbReference>
<keyword evidence="4" id="KW-1185">Reference proteome</keyword>
<evidence type="ECO:0000313" key="3">
    <source>
        <dbReference type="EMBL" id="OAQ23276.1"/>
    </source>
</evidence>
<keyword evidence="2" id="KW-0812">Transmembrane</keyword>
<feature type="compositionally biased region" description="Polar residues" evidence="1">
    <location>
        <begin position="507"/>
        <end position="527"/>
    </location>
</feature>
<sequence>MMANGSTRRLLTAAAALAVICCSFTPRTVVVVFAQVVPIPVQDMAWVRSGSNLYVQGGYVSLDGNATFYSTQFFALDLSTSWPVTSAPWRALPDGTGSRAAYGISLPTNQTFLTFKFVGPTAYTITAYDFRTSTSSAPQNVTTVPDLYSYGLRVVMDPTSGLVYIAGMANMNIYNTATQTWGTSTPITGGILTARYFGSAVYNPARKTIMYVCGFNYGVNPTHFDSEVVVTEYTPATAKWSILPTSGSPPSPTAYECSAISEDSKTLVVFGGQTSIVTPAFTGAIHLLDINTGVWTAGPPLSTPRIYAACVLIGDQFVVWGGSADSNNTLSSNEPIVFDVALKQWVKSYTAPAYYLNAPKPTNPPNPMGSGSNGGTGSRTPDGENGAPSSSSSSSSAGIIGGVVGGLAVIAAIIGFLLYRRRLNKKLEEVKEQVSLQRMVIEAERSNKAAVSSSSGGENISTTASYPTPPAYLLGNKTTTQNMHTKKQSAAAASSPTMSSPAVRVLSPSNNGNNLHGPQLTKTSSPHAVQMNPPGGGFVSWPQEYNSPTFRSPQTLNSGAEMGSSYHEQESVRIPQNHPQERAPHSG</sequence>
<feature type="compositionally biased region" description="Polar residues" evidence="1">
    <location>
        <begin position="449"/>
        <end position="466"/>
    </location>
</feature>
<dbReference type="Proteomes" id="UP000078512">
    <property type="component" value="Unassembled WGS sequence"/>
</dbReference>
<dbReference type="STRING" id="1314771.A0A197JFK2"/>
<dbReference type="GO" id="GO:0003682">
    <property type="term" value="F:chromatin binding"/>
    <property type="evidence" value="ECO:0007669"/>
    <property type="project" value="InterPro"/>
</dbReference>
<feature type="region of interest" description="Disordered" evidence="1">
    <location>
        <begin position="357"/>
        <end position="396"/>
    </location>
</feature>
<feature type="compositionally biased region" description="Low complexity" evidence="1">
    <location>
        <begin position="386"/>
        <end position="396"/>
    </location>
</feature>
<feature type="region of interest" description="Disordered" evidence="1">
    <location>
        <begin position="481"/>
        <end position="587"/>
    </location>
</feature>
<dbReference type="GO" id="GO:0005737">
    <property type="term" value="C:cytoplasm"/>
    <property type="evidence" value="ECO:0007669"/>
    <property type="project" value="TreeGrafter"/>
</dbReference>
<evidence type="ECO:0000313" key="4">
    <source>
        <dbReference type="Proteomes" id="UP000078512"/>
    </source>
</evidence>
<dbReference type="AlphaFoldDB" id="A0A197JFK2"/>
<protein>
    <recommendedName>
        <fullName evidence="5">Galactose oxidase</fullName>
    </recommendedName>
</protein>
<proteinExistence type="predicted"/>
<dbReference type="PANTHER" id="PTHR46461:SF2">
    <property type="entry name" value="ATTRACTIN"/>
    <property type="match status" value="1"/>
</dbReference>
<gene>
    <name evidence="3" type="ORF">K457DRAFT_142816</name>
</gene>
<dbReference type="InterPro" id="IPR037293">
    <property type="entry name" value="Gal_Oxidase_central_sf"/>
</dbReference>
<accession>A0A197JFK2</accession>
<dbReference type="SUPFAM" id="SSF117281">
    <property type="entry name" value="Kelch motif"/>
    <property type="match status" value="1"/>
</dbReference>
<keyword evidence="2" id="KW-0472">Membrane</keyword>
<feature type="compositionally biased region" description="Polar residues" evidence="1">
    <location>
        <begin position="543"/>
        <end position="558"/>
    </location>
</feature>
<organism evidence="3 4">
    <name type="scientific">Linnemannia elongata AG-77</name>
    <dbReference type="NCBI Taxonomy" id="1314771"/>
    <lineage>
        <taxon>Eukaryota</taxon>
        <taxon>Fungi</taxon>
        <taxon>Fungi incertae sedis</taxon>
        <taxon>Mucoromycota</taxon>
        <taxon>Mortierellomycotina</taxon>
        <taxon>Mortierellomycetes</taxon>
        <taxon>Mortierellales</taxon>
        <taxon>Mortierellaceae</taxon>
        <taxon>Linnemannia</taxon>
    </lineage>
</organism>
<evidence type="ECO:0008006" key="5">
    <source>
        <dbReference type="Google" id="ProtNLM"/>
    </source>
</evidence>
<feature type="transmembrane region" description="Helical" evidence="2">
    <location>
        <begin position="397"/>
        <end position="419"/>
    </location>
</feature>
<reference evidence="3 4" key="1">
    <citation type="submission" date="2016-05" db="EMBL/GenBank/DDBJ databases">
        <title>Genome sequencing reveals origins of a unique bacterial endosymbiosis in the earliest lineages of terrestrial Fungi.</title>
        <authorList>
            <consortium name="DOE Joint Genome Institute"/>
            <person name="Uehling J."/>
            <person name="Gryganskyi A."/>
            <person name="Hameed K."/>
            <person name="Tschaplinski T."/>
            <person name="Misztal P."/>
            <person name="Wu S."/>
            <person name="Desiro A."/>
            <person name="Vande Pol N."/>
            <person name="Du Z.-Y."/>
            <person name="Zienkiewicz A."/>
            <person name="Zienkiewicz K."/>
            <person name="Morin E."/>
            <person name="Tisserant E."/>
            <person name="Splivallo R."/>
            <person name="Hainaut M."/>
            <person name="Henrissat B."/>
            <person name="Ohm R."/>
            <person name="Kuo A."/>
            <person name="Yan J."/>
            <person name="Lipzen A."/>
            <person name="Nolan M."/>
            <person name="Labutti K."/>
            <person name="Barry K."/>
            <person name="Goldstein A."/>
            <person name="Labbe J."/>
            <person name="Schadt C."/>
            <person name="Tuskan G."/>
            <person name="Grigoriev I."/>
            <person name="Martin F."/>
            <person name="Vilgalys R."/>
            <person name="Bonito G."/>
        </authorList>
    </citation>
    <scope>NUCLEOTIDE SEQUENCE [LARGE SCALE GENOMIC DNA]</scope>
    <source>
        <strain evidence="3 4">AG-77</strain>
    </source>
</reference>
<dbReference type="Gene3D" id="2.130.10.80">
    <property type="entry name" value="Galactose oxidase/kelch, beta-propeller"/>
    <property type="match status" value="1"/>
</dbReference>
<dbReference type="OrthoDB" id="10251809at2759"/>